<dbReference type="AlphaFoldDB" id="A0A9P5ZXR6"/>
<dbReference type="InterPro" id="IPR013083">
    <property type="entry name" value="Znf_RING/FYVE/PHD"/>
</dbReference>
<dbReference type="Proteomes" id="UP000807025">
    <property type="component" value="Unassembled WGS sequence"/>
</dbReference>
<sequence length="155" mass="17845">MPPAATLMGLQKGHKKRYEKQVLSKTIEALTCEICDRIMEKPHMLTCGHLYYKECLVTKFREKITNVLSGMDMLYVQDRIGGNPEQFTDYPALKKSMYWEEADKVFQQKCLGCGRGVESCPTPVWPIWSLLEKLKEEGVVERHKVHLLCSMGSLF</sequence>
<keyword evidence="2" id="KW-0863">Zinc-finger</keyword>
<keyword evidence="3" id="KW-0862">Zinc</keyword>
<reference evidence="5" key="1">
    <citation type="submission" date="2020-11" db="EMBL/GenBank/DDBJ databases">
        <authorList>
            <consortium name="DOE Joint Genome Institute"/>
            <person name="Ahrendt S."/>
            <person name="Riley R."/>
            <person name="Andreopoulos W."/>
            <person name="Labutti K."/>
            <person name="Pangilinan J."/>
            <person name="Ruiz-Duenas F.J."/>
            <person name="Barrasa J.M."/>
            <person name="Sanchez-Garcia M."/>
            <person name="Camarero S."/>
            <person name="Miyauchi S."/>
            <person name="Serrano A."/>
            <person name="Linde D."/>
            <person name="Babiker R."/>
            <person name="Drula E."/>
            <person name="Ayuso-Fernandez I."/>
            <person name="Pacheco R."/>
            <person name="Padilla G."/>
            <person name="Ferreira P."/>
            <person name="Barriuso J."/>
            <person name="Kellner H."/>
            <person name="Castanera R."/>
            <person name="Alfaro M."/>
            <person name="Ramirez L."/>
            <person name="Pisabarro A.G."/>
            <person name="Kuo A."/>
            <person name="Tritt A."/>
            <person name="Lipzen A."/>
            <person name="He G."/>
            <person name="Yan M."/>
            <person name="Ng V."/>
            <person name="Cullen D."/>
            <person name="Martin F."/>
            <person name="Rosso M.-N."/>
            <person name="Henrissat B."/>
            <person name="Hibbett D."/>
            <person name="Martinez A.T."/>
            <person name="Grigoriev I.V."/>
        </authorList>
    </citation>
    <scope>NUCLEOTIDE SEQUENCE</scope>
    <source>
        <strain evidence="5">ATCC 90797</strain>
    </source>
</reference>
<evidence type="ECO:0000256" key="3">
    <source>
        <dbReference type="ARBA" id="ARBA00022833"/>
    </source>
</evidence>
<dbReference type="GO" id="GO:0008270">
    <property type="term" value="F:zinc ion binding"/>
    <property type="evidence" value="ECO:0007669"/>
    <property type="project" value="UniProtKB-KW"/>
</dbReference>
<accession>A0A9P5ZXR6</accession>
<gene>
    <name evidence="5" type="ORF">BDN71DRAFT_1507824</name>
</gene>
<dbReference type="InterPro" id="IPR017896">
    <property type="entry name" value="4Fe4S_Fe-S-bd"/>
</dbReference>
<evidence type="ECO:0000259" key="4">
    <source>
        <dbReference type="PROSITE" id="PS51379"/>
    </source>
</evidence>
<evidence type="ECO:0000313" key="5">
    <source>
        <dbReference type="EMBL" id="KAF9494264.1"/>
    </source>
</evidence>
<dbReference type="Pfam" id="PF13445">
    <property type="entry name" value="zf-RING_UBOX"/>
    <property type="match status" value="1"/>
</dbReference>
<keyword evidence="1" id="KW-0479">Metal-binding</keyword>
<protein>
    <recommendedName>
        <fullName evidence="4">4Fe-4S ferredoxin-type domain-containing protein</fullName>
    </recommendedName>
</protein>
<proteinExistence type="predicted"/>
<dbReference type="Gene3D" id="3.30.40.10">
    <property type="entry name" value="Zinc/RING finger domain, C3HC4 (zinc finger)"/>
    <property type="match status" value="1"/>
</dbReference>
<organism evidence="5 6">
    <name type="scientific">Pleurotus eryngii</name>
    <name type="common">Boletus of the steppes</name>
    <dbReference type="NCBI Taxonomy" id="5323"/>
    <lineage>
        <taxon>Eukaryota</taxon>
        <taxon>Fungi</taxon>
        <taxon>Dikarya</taxon>
        <taxon>Basidiomycota</taxon>
        <taxon>Agaricomycotina</taxon>
        <taxon>Agaricomycetes</taxon>
        <taxon>Agaricomycetidae</taxon>
        <taxon>Agaricales</taxon>
        <taxon>Pleurotineae</taxon>
        <taxon>Pleurotaceae</taxon>
        <taxon>Pleurotus</taxon>
    </lineage>
</organism>
<keyword evidence="6" id="KW-1185">Reference proteome</keyword>
<dbReference type="PROSITE" id="PS51379">
    <property type="entry name" value="4FE4S_FER_2"/>
    <property type="match status" value="1"/>
</dbReference>
<dbReference type="EMBL" id="MU154575">
    <property type="protein sequence ID" value="KAF9494264.1"/>
    <property type="molecule type" value="Genomic_DNA"/>
</dbReference>
<evidence type="ECO:0000313" key="6">
    <source>
        <dbReference type="Proteomes" id="UP000807025"/>
    </source>
</evidence>
<evidence type="ECO:0000256" key="2">
    <source>
        <dbReference type="ARBA" id="ARBA00022771"/>
    </source>
</evidence>
<dbReference type="InterPro" id="IPR027370">
    <property type="entry name" value="Znf-RING_euk"/>
</dbReference>
<comment type="caution">
    <text evidence="5">The sequence shown here is derived from an EMBL/GenBank/DDBJ whole genome shotgun (WGS) entry which is preliminary data.</text>
</comment>
<dbReference type="SUPFAM" id="SSF57850">
    <property type="entry name" value="RING/U-box"/>
    <property type="match status" value="1"/>
</dbReference>
<dbReference type="OrthoDB" id="6105938at2759"/>
<name>A0A9P5ZXR6_PLEER</name>
<feature type="domain" description="4Fe-4S ferredoxin-type" evidence="4">
    <location>
        <begin position="101"/>
        <end position="130"/>
    </location>
</feature>
<evidence type="ECO:0000256" key="1">
    <source>
        <dbReference type="ARBA" id="ARBA00022723"/>
    </source>
</evidence>